<dbReference type="InterPro" id="IPR013656">
    <property type="entry name" value="PAS_4"/>
</dbReference>
<dbReference type="Gene3D" id="1.10.287.950">
    <property type="entry name" value="Methyl-accepting chemotaxis protein"/>
    <property type="match status" value="1"/>
</dbReference>
<keyword evidence="1 3" id="KW-0807">Transducer</keyword>
<keyword evidence="4" id="KW-0175">Coiled coil</keyword>
<evidence type="ECO:0000256" key="4">
    <source>
        <dbReference type="SAM" id="Coils"/>
    </source>
</evidence>
<gene>
    <name evidence="7" type="ORF">F1737_07850</name>
</gene>
<dbReference type="InterPro" id="IPR035965">
    <property type="entry name" value="PAS-like_dom_sf"/>
</dbReference>
<dbReference type="GeneID" id="85230073"/>
<dbReference type="PANTHER" id="PTHR32089:SF112">
    <property type="entry name" value="LYSOZYME-LIKE PROTEIN-RELATED"/>
    <property type="match status" value="1"/>
</dbReference>
<dbReference type="AlphaFoldDB" id="A0AA97FCN6"/>
<feature type="coiled-coil region" evidence="4">
    <location>
        <begin position="617"/>
        <end position="644"/>
    </location>
</feature>
<dbReference type="NCBIfam" id="TIGR00229">
    <property type="entry name" value="sensory_box"/>
    <property type="match status" value="1"/>
</dbReference>
<protein>
    <submittedName>
        <fullName evidence="7">PAS domain S-box protein</fullName>
    </submittedName>
</protein>
<feature type="domain" description="Methyl-accepting transducer" evidence="5">
    <location>
        <begin position="437"/>
        <end position="701"/>
    </location>
</feature>
<accession>A0AA97FCN6</accession>
<dbReference type="SUPFAM" id="SSF55785">
    <property type="entry name" value="PYP-like sensor domain (PAS domain)"/>
    <property type="match status" value="1"/>
</dbReference>
<dbReference type="RefSeq" id="WP_317136035.1">
    <property type="nucleotide sequence ID" value="NZ_CP043875.1"/>
</dbReference>
<dbReference type="InterPro" id="IPR003660">
    <property type="entry name" value="HAMP_dom"/>
</dbReference>
<dbReference type="Pfam" id="PF18947">
    <property type="entry name" value="HAMP_2"/>
    <property type="match status" value="1"/>
</dbReference>
<dbReference type="Pfam" id="PF00015">
    <property type="entry name" value="MCPsignal"/>
    <property type="match status" value="1"/>
</dbReference>
<dbReference type="GO" id="GO:0016020">
    <property type="term" value="C:membrane"/>
    <property type="evidence" value="ECO:0007669"/>
    <property type="project" value="InterPro"/>
</dbReference>
<dbReference type="Gene3D" id="3.30.450.20">
    <property type="entry name" value="PAS domain"/>
    <property type="match status" value="1"/>
</dbReference>
<evidence type="ECO:0000259" key="5">
    <source>
        <dbReference type="PROSITE" id="PS50111"/>
    </source>
</evidence>
<dbReference type="GO" id="GO:0007165">
    <property type="term" value="P:signal transduction"/>
    <property type="evidence" value="ECO:0007669"/>
    <property type="project" value="UniProtKB-KW"/>
</dbReference>
<reference evidence="7 8" key="1">
    <citation type="submission" date="2019-09" db="EMBL/GenBank/DDBJ databases">
        <title>The complete genome of Methanoplanus sp. FWC-SCC4.</title>
        <authorList>
            <person name="Chen S.-C."/>
            <person name="Zhou Y.-Z."/>
            <person name="Lai M.-C."/>
        </authorList>
    </citation>
    <scope>NUCLEOTIDE SEQUENCE [LARGE SCALE GENOMIC DNA]</scope>
    <source>
        <strain evidence="7 8">FWC-SCC4</strain>
    </source>
</reference>
<dbReference type="KEGG" id="mefw:F1737_07850"/>
<comment type="similarity">
    <text evidence="2">Belongs to the methyl-accepting chemotaxis (MCP) protein family.</text>
</comment>
<dbReference type="Gene3D" id="1.20.120.1530">
    <property type="match status" value="1"/>
</dbReference>
<evidence type="ECO:0000256" key="1">
    <source>
        <dbReference type="ARBA" id="ARBA00023224"/>
    </source>
</evidence>
<dbReference type="EMBL" id="CP043875">
    <property type="protein sequence ID" value="WOF16612.1"/>
    <property type="molecule type" value="Genomic_DNA"/>
</dbReference>
<evidence type="ECO:0000313" key="7">
    <source>
        <dbReference type="EMBL" id="WOF16612.1"/>
    </source>
</evidence>
<dbReference type="CDD" id="cd11386">
    <property type="entry name" value="MCP_signal"/>
    <property type="match status" value="1"/>
</dbReference>
<proteinExistence type="inferred from homology"/>
<name>A0AA97FCN6_9EURY</name>
<dbReference type="Proteomes" id="UP001301797">
    <property type="component" value="Chromosome"/>
</dbReference>
<dbReference type="SUPFAM" id="SSF58104">
    <property type="entry name" value="Methyl-accepting chemotaxis protein (MCP) signaling domain"/>
    <property type="match status" value="1"/>
</dbReference>
<dbReference type="Pfam" id="PF08448">
    <property type="entry name" value="PAS_4"/>
    <property type="match status" value="1"/>
</dbReference>
<evidence type="ECO:0000256" key="3">
    <source>
        <dbReference type="PROSITE-ProRule" id="PRU00284"/>
    </source>
</evidence>
<dbReference type="PROSITE" id="PS50112">
    <property type="entry name" value="PAS"/>
    <property type="match status" value="1"/>
</dbReference>
<dbReference type="PANTHER" id="PTHR32089">
    <property type="entry name" value="METHYL-ACCEPTING CHEMOTAXIS PROTEIN MCPB"/>
    <property type="match status" value="1"/>
</dbReference>
<evidence type="ECO:0000259" key="6">
    <source>
        <dbReference type="PROSITE" id="PS50112"/>
    </source>
</evidence>
<evidence type="ECO:0000313" key="8">
    <source>
        <dbReference type="Proteomes" id="UP001301797"/>
    </source>
</evidence>
<feature type="domain" description="PAS" evidence="6">
    <location>
        <begin position="50"/>
        <end position="96"/>
    </location>
</feature>
<dbReference type="CDD" id="cd00130">
    <property type="entry name" value="PAS"/>
    <property type="match status" value="1"/>
</dbReference>
<sequence length="725" mass="79799">MNKSLNIEKLGNVLNGNYTIRFDENTEEEDRILFKTLNTLLDRLEEQERVAKRSQTVISKSPIPMLIFDSNFNVTDANPAFFSQTGYTRDYLIGTNASSFKLTNVEGDSFRQVKETKKTGSARMNFEIPLGVKIYERHLIPYLDEEGKTRGYFGIYFDITEVESQKQKAEKLRLLSNYYENNLNSAITTLNSVSAGEINTQIKKPKADENFPNASEYFTALYAGIENIRRDYEVIPDIADLMARVATNDYTKKLTGNYTGGLKDIADSANMMVDHMVLIQETVEDLAVGDLSKLEIFRKIKKESENDRIVPGFTRLMENLIVIVDEAEYLSNAAKTGNLSAQADMNKFSGEYRRIVESFVELARALLIPLNEARRMADGLSKGDYTTRFNENIHVENDLLDFKNELNAIATEGTEMIKKIKTISTNVNSSSVEVATGAGEISKAVEQVALNSQQGANLTNKLLSEIEGVSRQIADFSAANEEIAGSSQHVLAGALEVVKNGEEAQELGKNTTGSMASVKDITAKSVEEIDELNIQMQEINNIVKLITEITNQINLLALNAAIEAARAGEHGRGFAVVAGEVKNLAVEARSATNHIDEVIERVKLSSQNTAKAISSAHNEVNKSVEDVEKTIDALNRIVEGTNAATEAIGEITKTLEDQANIATNVVQAADAGTELTMQVQSQAEELAALAEEASSSTEEITSAIHEVSMMTKELEDSTNAFKIEG</sequence>
<dbReference type="InterPro" id="IPR000014">
    <property type="entry name" value="PAS"/>
</dbReference>
<evidence type="ECO:0000256" key="2">
    <source>
        <dbReference type="ARBA" id="ARBA00029447"/>
    </source>
</evidence>
<keyword evidence="8" id="KW-1185">Reference proteome</keyword>
<dbReference type="PROSITE" id="PS50111">
    <property type="entry name" value="CHEMOTAXIS_TRANSDUC_2"/>
    <property type="match status" value="1"/>
</dbReference>
<dbReference type="SMART" id="SM00283">
    <property type="entry name" value="MA"/>
    <property type="match status" value="1"/>
</dbReference>
<dbReference type="InterPro" id="IPR004089">
    <property type="entry name" value="MCPsignal_dom"/>
</dbReference>
<dbReference type="SMART" id="SM00091">
    <property type="entry name" value="PAS"/>
    <property type="match status" value="1"/>
</dbReference>
<organism evidence="7 8">
    <name type="scientific">Methanochimaera problematica</name>
    <dbReference type="NCBI Taxonomy" id="2609417"/>
    <lineage>
        <taxon>Archaea</taxon>
        <taxon>Methanobacteriati</taxon>
        <taxon>Methanobacteriota</taxon>
        <taxon>Stenosarchaea group</taxon>
        <taxon>Methanomicrobia</taxon>
        <taxon>Methanomicrobiales</taxon>
        <taxon>Methanomicrobiaceae</taxon>
        <taxon>Methanochimaera</taxon>
    </lineage>
</organism>